<reference evidence="1 2" key="1">
    <citation type="submission" date="2020-01" db="EMBL/GenBank/DDBJ databases">
        <title>Bacteria diversity of Porities sp.</title>
        <authorList>
            <person name="Wang G."/>
        </authorList>
    </citation>
    <scope>NUCLEOTIDE SEQUENCE [LARGE SCALE GENOMIC DNA]</scope>
    <source>
        <strain evidence="1 2">R33</strain>
    </source>
</reference>
<dbReference type="Gene3D" id="1.25.40.10">
    <property type="entry name" value="Tetratricopeptide repeat domain"/>
    <property type="match status" value="2"/>
</dbReference>
<keyword evidence="2" id="KW-1185">Reference proteome</keyword>
<dbReference type="EMBL" id="WXYO01000001">
    <property type="protein sequence ID" value="NAS10931.1"/>
    <property type="molecule type" value="Genomic_DNA"/>
</dbReference>
<accession>A0A6L9E8J6</accession>
<evidence type="ECO:0000313" key="2">
    <source>
        <dbReference type="Proteomes" id="UP000475249"/>
    </source>
</evidence>
<dbReference type="Proteomes" id="UP000475249">
    <property type="component" value="Unassembled WGS sequence"/>
</dbReference>
<dbReference type="AlphaFoldDB" id="A0A6L9E8J6"/>
<dbReference type="SUPFAM" id="SSF48452">
    <property type="entry name" value="TPR-like"/>
    <property type="match status" value="1"/>
</dbReference>
<comment type="caution">
    <text evidence="1">The sequence shown here is derived from an EMBL/GenBank/DDBJ whole genome shotgun (WGS) entry which is preliminary data.</text>
</comment>
<proteinExistence type="predicted"/>
<evidence type="ECO:0000313" key="1">
    <source>
        <dbReference type="EMBL" id="NAS10931.1"/>
    </source>
</evidence>
<name>A0A6L9E8J6_9FLAO</name>
<protein>
    <recommendedName>
        <fullName evidence="3">Tetratricopeptide repeat-containing protein</fullName>
    </recommendedName>
</protein>
<organism evidence="1 2">
    <name type="scientific">Poritiphilus flavus</name>
    <dbReference type="NCBI Taxonomy" id="2697053"/>
    <lineage>
        <taxon>Bacteria</taxon>
        <taxon>Pseudomonadati</taxon>
        <taxon>Bacteroidota</taxon>
        <taxon>Flavobacteriia</taxon>
        <taxon>Flavobacteriales</taxon>
        <taxon>Flavobacteriaceae</taxon>
        <taxon>Poritiphilus</taxon>
    </lineage>
</organism>
<gene>
    <name evidence="1" type="ORF">GTQ38_02885</name>
</gene>
<evidence type="ECO:0008006" key="3">
    <source>
        <dbReference type="Google" id="ProtNLM"/>
    </source>
</evidence>
<dbReference type="InterPro" id="IPR011990">
    <property type="entry name" value="TPR-like_helical_dom_sf"/>
</dbReference>
<sequence>MALSLLQGFAQEDEESAEVFLEDYTDEFQENFFEALKQKGIENYDKAINRLLECKRLDEENRVVDHELAKVYLADRQLVKALDYGIIALNSEPENLWYLNTLVEIVQKQGSTIDHLKNEIPLENVKLKEHLALIYYDRKDYQNALAILKQLKSSSFSEDLTLKIRDSLQKKEIKKEKRPEAVENTEAGTVEGYRIRISEMIEKSDFKGLKQLATEAVDNFPSQPFFYYAQGLALHKTGQSKQAIGPLESALDYLLDDIPLANKIYSELASCYKALGNSSKANMYLSKIKSGS</sequence>
<dbReference type="RefSeq" id="WP_161433777.1">
    <property type="nucleotide sequence ID" value="NZ_WXYO01000001.1"/>
</dbReference>